<dbReference type="EMBL" id="MU854375">
    <property type="protein sequence ID" value="KAK4040511.1"/>
    <property type="molecule type" value="Genomic_DNA"/>
</dbReference>
<gene>
    <name evidence="5" type="ORF">C8A01DRAFT_15608</name>
</gene>
<dbReference type="Pfam" id="PF13589">
    <property type="entry name" value="HATPase_c_3"/>
    <property type="match status" value="1"/>
</dbReference>
<feature type="compositionally biased region" description="Basic and acidic residues" evidence="3">
    <location>
        <begin position="434"/>
        <end position="447"/>
    </location>
</feature>
<feature type="compositionally biased region" description="Basic and acidic residues" evidence="3">
    <location>
        <begin position="514"/>
        <end position="526"/>
    </location>
</feature>
<dbReference type="InterPro" id="IPR020568">
    <property type="entry name" value="Ribosomal_Su5_D2-typ_SF"/>
</dbReference>
<feature type="region of interest" description="Disordered" evidence="3">
    <location>
        <begin position="401"/>
        <end position="465"/>
    </location>
</feature>
<dbReference type="SUPFAM" id="SSF55874">
    <property type="entry name" value="ATPase domain of HSP90 chaperone/DNA topoisomerase II/histidine kinase"/>
    <property type="match status" value="1"/>
</dbReference>
<dbReference type="GO" id="GO:0061982">
    <property type="term" value="P:meiosis I cell cycle process"/>
    <property type="evidence" value="ECO:0007669"/>
    <property type="project" value="UniProtKB-ARBA"/>
</dbReference>
<dbReference type="SUPFAM" id="SSF54211">
    <property type="entry name" value="Ribosomal protein S5 domain 2-like"/>
    <property type="match status" value="1"/>
</dbReference>
<evidence type="ECO:0000256" key="1">
    <source>
        <dbReference type="ARBA" id="ARBA00006082"/>
    </source>
</evidence>
<keyword evidence="6" id="KW-1185">Reference proteome</keyword>
<dbReference type="SMART" id="SM01340">
    <property type="entry name" value="DNA_mis_repair"/>
    <property type="match status" value="1"/>
</dbReference>
<name>A0AAN6PGM5_9PEZI</name>
<dbReference type="GO" id="GO:0006298">
    <property type="term" value="P:mismatch repair"/>
    <property type="evidence" value="ECO:0007669"/>
    <property type="project" value="InterPro"/>
</dbReference>
<evidence type="ECO:0000313" key="5">
    <source>
        <dbReference type="EMBL" id="KAK4040511.1"/>
    </source>
</evidence>
<dbReference type="PANTHER" id="PTHR10073">
    <property type="entry name" value="DNA MISMATCH REPAIR PROTEIN MLH, PMS, MUTL"/>
    <property type="match status" value="1"/>
</dbReference>
<evidence type="ECO:0000256" key="2">
    <source>
        <dbReference type="ARBA" id="ARBA00022763"/>
    </source>
</evidence>
<protein>
    <recommendedName>
        <fullName evidence="4">DNA mismatch repair protein S5 domain-containing protein</fullName>
    </recommendedName>
</protein>
<dbReference type="PANTHER" id="PTHR10073:SF41">
    <property type="entry name" value="MISMATCH REPAIR PROTEIN, PUTATIVE (AFU_ORTHOLOGUE AFUA_8G05820)-RELATED"/>
    <property type="match status" value="1"/>
</dbReference>
<sequence>MPISPLSEDTVRRLGSTLVITSPVLLLKELLDNALDAKATSIDVLVSPNTVDKIEVRDNGHGISPDDFDRLGRPGHTSKLESFDELGTLGGKTLGFRGVALASANALANVTLTTRVSTEHVATVISLAKGGGVGAQRHAGAPIGTTVCVAGLFSHLPVRLQVATKEAPKSLARMKDLLQSYAFARPSVKLRFTVLKTPNLSWSYAPAANGGVKEAAMQLFGAELASQCAFEIFPIEGSQEDDGASNAQNDPNSPPEEETGTIFEALFPKPAADRQKIARGAFLSVDARPVSTARGTAKKLISIFKRRIGDHFARAHSDATPNLKDPFIRLNIRCPPSSYDANIEPTKEDVLFKEEHRIIDQFELFLSFVYSATEPGHPAQAPVTSAIADVEASTEVVPEVPGQCLSSLSTGPSWRVDMSSGLDGMSDDEADDEGNGHTEQEIQHQSENEVDEDRSGPSSKEGLNPWSIAKLTGINRNNEPLPERHVQELHKGTQLWPPEPGATNPPEGSSLPTTEERRPGEGLERRLGRHGGLENPASQGRRLQDVFGHRHQRATARSARPPNPHDRPRRNHALQSLPTSSPHEYDHDRGGPRERRRPQDAAGSGRLVQSQISFDGNNRRQRRRDHHDLSLGQQFSEPSRRDQRTKSSGLTRRADLEDADFIIMTSPPRGERDRRRAARQASPPRRPLPHHRARDAGENATGAYLPGRSDEGTAQPTVLMDDPRARLIKQQRLMKSNVQKKPKRLKTEQLPLETIPRDSETCALLLTVTADTGGLAQLLTGASRFDTWLVDGELRGAFKDGIGAHDTARLVEPLLARIGQGAGVSA</sequence>
<comment type="similarity">
    <text evidence="1">Belongs to the DNA mismatch repair MutL/HexB family.</text>
</comment>
<dbReference type="NCBIfam" id="TIGR00585">
    <property type="entry name" value="mutl"/>
    <property type="match status" value="1"/>
</dbReference>
<dbReference type="Gene3D" id="3.30.230.10">
    <property type="match status" value="1"/>
</dbReference>
<evidence type="ECO:0000256" key="3">
    <source>
        <dbReference type="SAM" id="MobiDB-lite"/>
    </source>
</evidence>
<dbReference type="GO" id="GO:0140664">
    <property type="term" value="F:ATP-dependent DNA damage sensor activity"/>
    <property type="evidence" value="ECO:0007669"/>
    <property type="project" value="InterPro"/>
</dbReference>
<dbReference type="GO" id="GO:0016887">
    <property type="term" value="F:ATP hydrolysis activity"/>
    <property type="evidence" value="ECO:0007669"/>
    <property type="project" value="InterPro"/>
</dbReference>
<dbReference type="FunFam" id="3.30.565.10:FF:000017">
    <property type="entry name" value="PMS1 homolog 1, mismatch repair system component"/>
    <property type="match status" value="1"/>
</dbReference>
<feature type="domain" description="DNA mismatch repair protein S5" evidence="4">
    <location>
        <begin position="216"/>
        <end position="367"/>
    </location>
</feature>
<organism evidence="5 6">
    <name type="scientific">Parachaetomium inaequale</name>
    <dbReference type="NCBI Taxonomy" id="2588326"/>
    <lineage>
        <taxon>Eukaryota</taxon>
        <taxon>Fungi</taxon>
        <taxon>Dikarya</taxon>
        <taxon>Ascomycota</taxon>
        <taxon>Pezizomycotina</taxon>
        <taxon>Sordariomycetes</taxon>
        <taxon>Sordariomycetidae</taxon>
        <taxon>Sordariales</taxon>
        <taxon>Chaetomiaceae</taxon>
        <taxon>Parachaetomium</taxon>
    </lineage>
</organism>
<dbReference type="GO" id="GO:0032389">
    <property type="term" value="C:MutLalpha complex"/>
    <property type="evidence" value="ECO:0007669"/>
    <property type="project" value="TreeGrafter"/>
</dbReference>
<dbReference type="Gene3D" id="3.30.565.10">
    <property type="entry name" value="Histidine kinase-like ATPase, C-terminal domain"/>
    <property type="match status" value="1"/>
</dbReference>
<dbReference type="InterPro" id="IPR002099">
    <property type="entry name" value="MutL/Mlh/PMS"/>
</dbReference>
<dbReference type="InterPro" id="IPR013507">
    <property type="entry name" value="DNA_mismatch_S5_2-like"/>
</dbReference>
<dbReference type="Proteomes" id="UP001303115">
    <property type="component" value="Unassembled WGS sequence"/>
</dbReference>
<dbReference type="GO" id="GO:0005524">
    <property type="term" value="F:ATP binding"/>
    <property type="evidence" value="ECO:0007669"/>
    <property type="project" value="InterPro"/>
</dbReference>
<dbReference type="InterPro" id="IPR014721">
    <property type="entry name" value="Ribsml_uS5_D2-typ_fold_subgr"/>
</dbReference>
<dbReference type="Pfam" id="PF01119">
    <property type="entry name" value="DNA_mis_repair"/>
    <property type="match status" value="1"/>
</dbReference>
<dbReference type="InterPro" id="IPR038973">
    <property type="entry name" value="MutL/Mlh/Pms-like"/>
</dbReference>
<dbReference type="InterPro" id="IPR036890">
    <property type="entry name" value="HATPase_C_sf"/>
</dbReference>
<dbReference type="AlphaFoldDB" id="A0AAN6PGM5"/>
<accession>A0AAN6PGM5</accession>
<proteinExistence type="inferred from homology"/>
<feature type="compositionally biased region" description="Polar residues" evidence="3">
    <location>
        <begin position="607"/>
        <end position="616"/>
    </location>
</feature>
<feature type="compositionally biased region" description="Polar residues" evidence="3">
    <location>
        <begin position="573"/>
        <end position="582"/>
    </location>
</feature>
<evidence type="ECO:0000259" key="4">
    <source>
        <dbReference type="SMART" id="SM01340"/>
    </source>
</evidence>
<comment type="caution">
    <text evidence="5">The sequence shown here is derived from an EMBL/GenBank/DDBJ whole genome shotgun (WGS) entry which is preliminary data.</text>
</comment>
<reference evidence="6" key="1">
    <citation type="journal article" date="2023" name="Mol. Phylogenet. Evol.">
        <title>Genome-scale phylogeny and comparative genomics of the fungal order Sordariales.</title>
        <authorList>
            <person name="Hensen N."/>
            <person name="Bonometti L."/>
            <person name="Westerberg I."/>
            <person name="Brannstrom I.O."/>
            <person name="Guillou S."/>
            <person name="Cros-Aarteil S."/>
            <person name="Calhoun S."/>
            <person name="Haridas S."/>
            <person name="Kuo A."/>
            <person name="Mondo S."/>
            <person name="Pangilinan J."/>
            <person name="Riley R."/>
            <person name="LaButti K."/>
            <person name="Andreopoulos B."/>
            <person name="Lipzen A."/>
            <person name="Chen C."/>
            <person name="Yan M."/>
            <person name="Daum C."/>
            <person name="Ng V."/>
            <person name="Clum A."/>
            <person name="Steindorff A."/>
            <person name="Ohm R.A."/>
            <person name="Martin F."/>
            <person name="Silar P."/>
            <person name="Natvig D.O."/>
            <person name="Lalanne C."/>
            <person name="Gautier V."/>
            <person name="Ament-Velasquez S.L."/>
            <person name="Kruys A."/>
            <person name="Hutchinson M.I."/>
            <person name="Powell A.J."/>
            <person name="Barry K."/>
            <person name="Miller A.N."/>
            <person name="Grigoriev I.V."/>
            <person name="Debuchy R."/>
            <person name="Gladieux P."/>
            <person name="Hiltunen Thoren M."/>
            <person name="Johannesson H."/>
        </authorList>
    </citation>
    <scope>NUCLEOTIDE SEQUENCE [LARGE SCALE GENOMIC DNA]</scope>
    <source>
        <strain evidence="6">CBS 284.82</strain>
    </source>
</reference>
<feature type="region of interest" description="Disordered" evidence="3">
    <location>
        <begin position="239"/>
        <end position="259"/>
    </location>
</feature>
<keyword evidence="2" id="KW-0227">DNA damage</keyword>
<evidence type="ECO:0000313" key="6">
    <source>
        <dbReference type="Proteomes" id="UP001303115"/>
    </source>
</evidence>
<feature type="compositionally biased region" description="Basic and acidic residues" evidence="3">
    <location>
        <begin position="583"/>
        <end position="599"/>
    </location>
</feature>
<feature type="region of interest" description="Disordered" evidence="3">
    <location>
        <begin position="488"/>
        <end position="716"/>
    </location>
</feature>
<dbReference type="GO" id="GO:0030983">
    <property type="term" value="F:mismatched DNA binding"/>
    <property type="evidence" value="ECO:0007669"/>
    <property type="project" value="InterPro"/>
</dbReference>